<evidence type="ECO:0000313" key="6">
    <source>
        <dbReference type="EMBL" id="AEO36300.1"/>
    </source>
</evidence>
<feature type="domain" description="RRM" evidence="5">
    <location>
        <begin position="44"/>
        <end position="142"/>
    </location>
</feature>
<protein>
    <recommendedName>
        <fullName evidence="5">RRM domain-containing protein</fullName>
    </recommendedName>
</protein>
<evidence type="ECO:0000256" key="2">
    <source>
        <dbReference type="ARBA" id="ARBA00022884"/>
    </source>
</evidence>
<feature type="coiled-coil region" evidence="4">
    <location>
        <begin position="153"/>
        <end position="184"/>
    </location>
</feature>
<organism evidence="6">
    <name type="scientific">Amblyomma maculatum</name>
    <name type="common">Gulf Coast tick</name>
    <dbReference type="NCBI Taxonomy" id="34609"/>
    <lineage>
        <taxon>Eukaryota</taxon>
        <taxon>Metazoa</taxon>
        <taxon>Ecdysozoa</taxon>
        <taxon>Arthropoda</taxon>
        <taxon>Chelicerata</taxon>
        <taxon>Arachnida</taxon>
        <taxon>Acari</taxon>
        <taxon>Parasitiformes</taxon>
        <taxon>Ixodida</taxon>
        <taxon>Ixodoidea</taxon>
        <taxon>Ixodidae</taxon>
        <taxon>Amblyomminae</taxon>
        <taxon>Amblyomma</taxon>
    </lineage>
</organism>
<dbReference type="Pfam" id="PF17799">
    <property type="entry name" value="RRM_Rrp7"/>
    <property type="match status" value="1"/>
</dbReference>
<dbReference type="GO" id="GO:0032545">
    <property type="term" value="C:CURI complex"/>
    <property type="evidence" value="ECO:0007669"/>
    <property type="project" value="TreeGrafter"/>
</dbReference>
<dbReference type="InterPro" id="IPR040446">
    <property type="entry name" value="RRP7"/>
</dbReference>
<dbReference type="AlphaFoldDB" id="G3MS32"/>
<dbReference type="PANTHER" id="PTHR13191:SF0">
    <property type="entry name" value="RIBOSOMAL RNA-PROCESSING PROTEIN 7 HOMOLOG A-RELATED"/>
    <property type="match status" value="1"/>
</dbReference>
<comment type="similarity">
    <text evidence="1">Belongs to the RRP7 family.</text>
</comment>
<dbReference type="InterPro" id="IPR000504">
    <property type="entry name" value="RRM_dom"/>
</dbReference>
<evidence type="ECO:0000256" key="3">
    <source>
        <dbReference type="PROSITE-ProRule" id="PRU00176"/>
    </source>
</evidence>
<dbReference type="InterPro" id="IPR035979">
    <property type="entry name" value="RBD_domain_sf"/>
</dbReference>
<dbReference type="GO" id="GO:0006364">
    <property type="term" value="P:rRNA processing"/>
    <property type="evidence" value="ECO:0007669"/>
    <property type="project" value="TreeGrafter"/>
</dbReference>
<dbReference type="CDD" id="cd12294">
    <property type="entry name" value="RRM_Rrp7A"/>
    <property type="match status" value="1"/>
</dbReference>
<dbReference type="Pfam" id="PF12923">
    <property type="entry name" value="RRP7"/>
    <property type="match status" value="1"/>
</dbReference>
<dbReference type="PANTHER" id="PTHR13191">
    <property type="entry name" value="RIBOSOMAL RNA PROCESSING PROTEIN 7-RELATED"/>
    <property type="match status" value="1"/>
</dbReference>
<accession>G3MS32</accession>
<dbReference type="EMBL" id="JO844683">
    <property type="protein sequence ID" value="AEO36300.1"/>
    <property type="molecule type" value="mRNA"/>
</dbReference>
<keyword evidence="4" id="KW-0175">Coiled coil</keyword>
<dbReference type="Gene3D" id="3.30.70.330">
    <property type="match status" value="1"/>
</dbReference>
<dbReference type="GO" id="GO:0000028">
    <property type="term" value="P:ribosomal small subunit assembly"/>
    <property type="evidence" value="ECO:0007669"/>
    <property type="project" value="TreeGrafter"/>
</dbReference>
<dbReference type="GO" id="GO:0003723">
    <property type="term" value="F:RNA binding"/>
    <property type="evidence" value="ECO:0007669"/>
    <property type="project" value="UniProtKB-UniRule"/>
</dbReference>
<proteinExistence type="evidence at transcript level"/>
<dbReference type="CDD" id="cd12951">
    <property type="entry name" value="RRP7_Rrp7A"/>
    <property type="match status" value="1"/>
</dbReference>
<dbReference type="GO" id="GO:0034456">
    <property type="term" value="C:UTP-C complex"/>
    <property type="evidence" value="ECO:0007669"/>
    <property type="project" value="TreeGrafter"/>
</dbReference>
<reference evidence="6" key="1">
    <citation type="journal article" date="2011" name="PLoS ONE">
        <title>A deep insight into the sialotranscriptome of the gulf coast tick, Amblyomma maculatum.</title>
        <authorList>
            <person name="Karim S."/>
            <person name="Singh P."/>
            <person name="Ribeiro J.M."/>
        </authorList>
    </citation>
    <scope>NUCLEOTIDE SEQUENCE</scope>
    <source>
        <tissue evidence="6">Salivary gland</tissue>
    </source>
</reference>
<evidence type="ECO:0000259" key="5">
    <source>
        <dbReference type="PROSITE" id="PS50102"/>
    </source>
</evidence>
<dbReference type="SUPFAM" id="SSF54928">
    <property type="entry name" value="RNA-binding domain, RBD"/>
    <property type="match status" value="1"/>
</dbReference>
<sequence>MAASCKDAFHTLPVKFSNETNSSHILLFKAHNVREKNEHKPSGKTLFVVNLPPYCNEDSLERVFGDCGRVAKVWLQKAPSSGKPPENTSSFFPSASPVTGFKVAYVVFHKEVSVRKALALSVTEPRVLFPEGSDEVVGMAKWCNEYQARFVNAERVQKEIDAYMEDYDAKLEEEKERAKAMEGVPDEEGWITVTKYGKRPVIPRSDAVNQKIAIAEKKKRSQKELVNFYTFQIRESKMERIAELRKKFEEDKRRISLMKRPGVLGRFNLAAESQCTLRASGSDLQKLPWW</sequence>
<name>G3MS32_AMBMU</name>
<dbReference type="InterPro" id="IPR012677">
    <property type="entry name" value="Nucleotide-bd_a/b_plait_sf"/>
</dbReference>
<evidence type="ECO:0000256" key="4">
    <source>
        <dbReference type="SAM" id="Coils"/>
    </source>
</evidence>
<dbReference type="Gene3D" id="6.10.250.1770">
    <property type="match status" value="1"/>
</dbReference>
<keyword evidence="2 3" id="KW-0694">RNA-binding</keyword>
<dbReference type="PROSITE" id="PS50102">
    <property type="entry name" value="RRM"/>
    <property type="match status" value="1"/>
</dbReference>
<dbReference type="InterPro" id="IPR024326">
    <property type="entry name" value="RRP7_C"/>
</dbReference>
<evidence type="ECO:0000256" key="1">
    <source>
        <dbReference type="ARBA" id="ARBA00006110"/>
    </source>
</evidence>
<dbReference type="InterPro" id="IPR034890">
    <property type="entry name" value="Rrp7A_RRM"/>
</dbReference>
<dbReference type="InterPro" id="IPR040447">
    <property type="entry name" value="RRM_Rrp7"/>
</dbReference>